<dbReference type="PRINTS" id="PR00420">
    <property type="entry name" value="RNGMNOXGNASE"/>
</dbReference>
<evidence type="ECO:0000313" key="2">
    <source>
        <dbReference type="EMBL" id="RZU49227.1"/>
    </source>
</evidence>
<reference evidence="2 3" key="1">
    <citation type="submission" date="2019-02" db="EMBL/GenBank/DDBJ databases">
        <title>Sequencing the genomes of 1000 actinobacteria strains.</title>
        <authorList>
            <person name="Klenk H.-P."/>
        </authorList>
    </citation>
    <scope>NUCLEOTIDE SEQUENCE [LARGE SCALE GENOMIC DNA]</scope>
    <source>
        <strain evidence="2 3">DSM 45162</strain>
    </source>
</reference>
<dbReference type="AlphaFoldDB" id="A0A4Q7ZEU5"/>
<keyword evidence="3" id="KW-1185">Reference proteome</keyword>
<gene>
    <name evidence="2" type="ORF">EV385_0968</name>
</gene>
<dbReference type="PANTHER" id="PTHR42685">
    <property type="entry name" value="GERANYLGERANYL DIPHOSPHATE REDUCTASE"/>
    <property type="match status" value="1"/>
</dbReference>
<dbReference type="Proteomes" id="UP000292564">
    <property type="component" value="Unassembled WGS sequence"/>
</dbReference>
<dbReference type="InterPro" id="IPR036188">
    <property type="entry name" value="FAD/NAD-bd_sf"/>
</dbReference>
<organism evidence="2 3">
    <name type="scientific">Krasilnikovia cinnamomea</name>
    <dbReference type="NCBI Taxonomy" id="349313"/>
    <lineage>
        <taxon>Bacteria</taxon>
        <taxon>Bacillati</taxon>
        <taxon>Actinomycetota</taxon>
        <taxon>Actinomycetes</taxon>
        <taxon>Micromonosporales</taxon>
        <taxon>Micromonosporaceae</taxon>
        <taxon>Krasilnikovia</taxon>
    </lineage>
</organism>
<name>A0A4Q7ZEU5_9ACTN</name>
<sequence>MHAAIVGAGPTGLFTAIALARRGHRATVVDRDAGPAPDGSWDRRGVMQFHHPHGLRQQIVEALEAELPEVRDALLAAGAALTIVPAEGEHPSMVVGMQCRRSTFERVLRAAAVAEPGVTLVRGHADDVLRGRGRAGGVRVDGRELDADLVVNATGRSGRFADDLRAPGTAADCGLAYVSRQYQLLPGAERGPVNAPVGLMIRFRGYLAGVFLHDNRTVSVLIARPSTDRALALLRTTAAFDAAVQAIPGLDAWTSPERTRPITPVLPGGHLHNTYRGQLDADGRVALPGLVHLGDAVCTTNPTAGRGMATSLMQAHRIVLSLAGHRGDVEAATRDFDAWCTEEIRPWFLDHLAVDADETRMWAGEDVDLSRPLGSGHIVAAARADPRLMRVVGPYLSMRALPSSLAEAEPRAREIYAGGWRPPIPDGPTRDDLAELIAPLASAPSRALLPHQALLPR</sequence>
<dbReference type="Gene3D" id="3.50.50.60">
    <property type="entry name" value="FAD/NAD(P)-binding domain"/>
    <property type="match status" value="1"/>
</dbReference>
<dbReference type="PANTHER" id="PTHR42685:SF22">
    <property type="entry name" value="CONDITIONED MEDIUM FACTOR RECEPTOR 1"/>
    <property type="match status" value="1"/>
</dbReference>
<dbReference type="SUPFAM" id="SSF51905">
    <property type="entry name" value="FAD/NAD(P)-binding domain"/>
    <property type="match status" value="1"/>
</dbReference>
<dbReference type="EMBL" id="SHKY01000001">
    <property type="protein sequence ID" value="RZU49227.1"/>
    <property type="molecule type" value="Genomic_DNA"/>
</dbReference>
<feature type="domain" description="FAD dependent oxidoreductase" evidence="1">
    <location>
        <begin position="3"/>
        <end position="73"/>
    </location>
</feature>
<evidence type="ECO:0000313" key="3">
    <source>
        <dbReference type="Proteomes" id="UP000292564"/>
    </source>
</evidence>
<dbReference type="InterPro" id="IPR050407">
    <property type="entry name" value="Geranylgeranyl_reductase"/>
</dbReference>
<comment type="caution">
    <text evidence="2">The sequence shown here is derived from an EMBL/GenBank/DDBJ whole genome shotgun (WGS) entry which is preliminary data.</text>
</comment>
<dbReference type="InterPro" id="IPR006076">
    <property type="entry name" value="FAD-dep_OxRdtase"/>
</dbReference>
<proteinExistence type="predicted"/>
<protein>
    <submittedName>
        <fullName evidence="2">2-polyprenyl-6-methoxyphenol hydroxylase-like FAD-dependent oxidoreductase</fullName>
    </submittedName>
</protein>
<accession>A0A4Q7ZEU5</accession>
<dbReference type="OrthoDB" id="9790035at2"/>
<evidence type="ECO:0000259" key="1">
    <source>
        <dbReference type="Pfam" id="PF01266"/>
    </source>
</evidence>
<dbReference type="Pfam" id="PF01266">
    <property type="entry name" value="DAO"/>
    <property type="match status" value="1"/>
</dbReference>
<dbReference type="RefSeq" id="WP_130508343.1">
    <property type="nucleotide sequence ID" value="NZ_SHKY01000001.1"/>
</dbReference>